<feature type="region of interest" description="Disordered" evidence="1">
    <location>
        <begin position="540"/>
        <end position="559"/>
    </location>
</feature>
<keyword evidence="3" id="KW-1185">Reference proteome</keyword>
<dbReference type="Proteomes" id="UP000783686">
    <property type="component" value="Unassembled WGS sequence"/>
</dbReference>
<dbReference type="EMBL" id="CAJFDH010000001">
    <property type="protein sequence ID" value="CAD5205983.1"/>
    <property type="molecule type" value="Genomic_DNA"/>
</dbReference>
<evidence type="ECO:0000313" key="2">
    <source>
        <dbReference type="EMBL" id="CAD5205983.1"/>
    </source>
</evidence>
<sequence length="686" mass="79095">MATTSSTMILTRPVASENVDLHDPVEDFLNSPFDEEETAVEYLCLHQFNALKRFPEDFDEKKAFYPTIFNEIQRLFIRVSNLNVVKDPSKSSEFSAVMFYWLHFVQKVTLKIYEVNQKSFAKIVNLALNGLVFQLAQQDYKEYERCTTILVNLLPSLEGYTEYEQLFLAIHNIVVKKKKKGKQLYFEWSKNCNKELGILVLELLWKICELGMDAWKQELQLDILEVVNLMKFSFETKSERIFNVCASTLSKLIKNSSYDIFVHFREVFSLIGLQSQHPLVLSVTPGIMRRFACFQPMEPLGLEVLKVVLENKDTVTDLHYEVLFEFVKNSYFSISEEKLEQLLVLLCKNLDETLESPARFKLFNLFFSLKDVRVPMPINFAIKSVLPRQNEFKKDPVIRRLFVQLRSLCHLALPQRERLLKVAGASLKPRAKAQSKFSVLKPGFGSLLSDTYLQAKQNAINDQIVDEKEEIELIQVEDEVVLSSDGEDVKIVDVKRKKSDDVVVISEKRPKLDKISDLDRKMVDLQLSVDGDTKVEVAIPDSPGSYDDEGAETEHEEEGDDEIVTFLDLEMPKRKAKEVFKAVFGTTRTVPSLMKRPIEPLECEQIFGDTSVNIMEGQPNREAMKKWKEVTDPVNAEKEFSAMAKKFKVREEELMGEYDCDDEDDDEAERIAEEIAEMFKNQFGLP</sequence>
<proteinExistence type="predicted"/>
<name>A0A811JRP6_9BILA</name>
<dbReference type="AlphaFoldDB" id="A0A811JRP6"/>
<dbReference type="OrthoDB" id="5896582at2759"/>
<feature type="compositionally biased region" description="Acidic residues" evidence="1">
    <location>
        <begin position="546"/>
        <end position="559"/>
    </location>
</feature>
<accession>A0A811JRP6</accession>
<comment type="caution">
    <text evidence="2">The sequence shown here is derived from an EMBL/GenBank/DDBJ whole genome shotgun (WGS) entry which is preliminary data.</text>
</comment>
<evidence type="ECO:0000313" key="3">
    <source>
        <dbReference type="Proteomes" id="UP000614601"/>
    </source>
</evidence>
<gene>
    <name evidence="2" type="ORF">BOKJ2_LOCUS667</name>
</gene>
<reference evidence="2" key="1">
    <citation type="submission" date="2020-09" db="EMBL/GenBank/DDBJ databases">
        <authorList>
            <person name="Kikuchi T."/>
        </authorList>
    </citation>
    <scope>NUCLEOTIDE SEQUENCE</scope>
    <source>
        <strain evidence="2">SH1</strain>
    </source>
</reference>
<evidence type="ECO:0000256" key="1">
    <source>
        <dbReference type="SAM" id="MobiDB-lite"/>
    </source>
</evidence>
<protein>
    <submittedName>
        <fullName evidence="2">Uncharacterized protein</fullName>
    </submittedName>
</protein>
<organism evidence="2 3">
    <name type="scientific">Bursaphelenchus okinawaensis</name>
    <dbReference type="NCBI Taxonomy" id="465554"/>
    <lineage>
        <taxon>Eukaryota</taxon>
        <taxon>Metazoa</taxon>
        <taxon>Ecdysozoa</taxon>
        <taxon>Nematoda</taxon>
        <taxon>Chromadorea</taxon>
        <taxon>Rhabditida</taxon>
        <taxon>Tylenchina</taxon>
        <taxon>Tylenchomorpha</taxon>
        <taxon>Aphelenchoidea</taxon>
        <taxon>Aphelenchoididae</taxon>
        <taxon>Bursaphelenchus</taxon>
    </lineage>
</organism>
<dbReference type="Proteomes" id="UP000614601">
    <property type="component" value="Unassembled WGS sequence"/>
</dbReference>
<dbReference type="EMBL" id="CAJFCW020000001">
    <property type="protein sequence ID" value="CAG9080051.1"/>
    <property type="molecule type" value="Genomic_DNA"/>
</dbReference>